<sequence>MRDVVIFILFLVLALGLFSYAVLGQAAGAREMSAKSEIEMNKVSMLIDDVETVTGNTVKSYYNRALNDDDLTVDIDDEDGDKLEIDEVVDGAMFKMKKTYNEDGVLSRVDFDRIDMSSN</sequence>
<gene>
    <name evidence="1" type="ORF">SAMN02745912_03771</name>
</gene>
<dbReference type="AlphaFoldDB" id="A0A1M6TRA9"/>
<evidence type="ECO:0000313" key="2">
    <source>
        <dbReference type="Proteomes" id="UP000184465"/>
    </source>
</evidence>
<dbReference type="RefSeq" id="WP_073153642.1">
    <property type="nucleotide sequence ID" value="NZ_FRAG01000103.1"/>
</dbReference>
<proteinExistence type="predicted"/>
<evidence type="ECO:0000313" key="1">
    <source>
        <dbReference type="EMBL" id="SHK59505.1"/>
    </source>
</evidence>
<name>A0A1M6TRA9_PARC5</name>
<protein>
    <submittedName>
        <fullName evidence="1">Uncharacterized protein</fullName>
    </submittedName>
</protein>
<dbReference type="STRING" id="1121301.SAMN02745912_03771"/>
<dbReference type="Proteomes" id="UP000184465">
    <property type="component" value="Unassembled WGS sequence"/>
</dbReference>
<reference evidence="1 2" key="1">
    <citation type="submission" date="2016-11" db="EMBL/GenBank/DDBJ databases">
        <authorList>
            <person name="Jaros S."/>
            <person name="Januszkiewicz K."/>
            <person name="Wedrychowicz H."/>
        </authorList>
    </citation>
    <scope>NUCLEOTIDE SEQUENCE [LARGE SCALE GENOMIC DNA]</scope>
    <source>
        <strain evidence="1 2">DSM 15212</strain>
    </source>
</reference>
<keyword evidence="2" id="KW-1185">Reference proteome</keyword>
<dbReference type="EMBL" id="FRAG01000103">
    <property type="protein sequence ID" value="SHK59505.1"/>
    <property type="molecule type" value="Genomic_DNA"/>
</dbReference>
<accession>A0A1M6TRA9</accession>
<organism evidence="1 2">
    <name type="scientific">Paramaledivibacter caminithermalis (strain DSM 15212 / CIP 107654 / DViRD3)</name>
    <name type="common">Clostridium caminithermale</name>
    <dbReference type="NCBI Taxonomy" id="1121301"/>
    <lineage>
        <taxon>Bacteria</taxon>
        <taxon>Bacillati</taxon>
        <taxon>Bacillota</taxon>
        <taxon>Clostridia</taxon>
        <taxon>Peptostreptococcales</taxon>
        <taxon>Caminicellaceae</taxon>
        <taxon>Paramaledivibacter</taxon>
    </lineage>
</organism>